<feature type="region of interest" description="Disordered" evidence="9">
    <location>
        <begin position="2291"/>
        <end position="2451"/>
    </location>
</feature>
<feature type="compositionally biased region" description="Polar residues" evidence="9">
    <location>
        <begin position="2291"/>
        <end position="2313"/>
    </location>
</feature>
<dbReference type="GO" id="GO:0006508">
    <property type="term" value="P:proteolysis"/>
    <property type="evidence" value="ECO:0007669"/>
    <property type="project" value="UniProtKB-KW"/>
</dbReference>
<feature type="compositionally biased region" description="Polar residues" evidence="9">
    <location>
        <begin position="2080"/>
        <end position="2095"/>
    </location>
</feature>
<comment type="cofactor">
    <cofactor evidence="1">
        <name>Zn(2+)</name>
        <dbReference type="ChEBI" id="CHEBI:29105"/>
    </cofactor>
</comment>
<feature type="compositionally biased region" description="Low complexity" evidence="9">
    <location>
        <begin position="2842"/>
        <end position="2857"/>
    </location>
</feature>
<keyword evidence="6" id="KW-0378">Hydrolase</keyword>
<gene>
    <name evidence="12" type="ORF">RR48_12515</name>
</gene>
<dbReference type="GO" id="GO:0140492">
    <property type="term" value="F:metal-dependent deubiquitinase activity"/>
    <property type="evidence" value="ECO:0007669"/>
    <property type="project" value="InterPro"/>
</dbReference>
<feature type="region of interest" description="Disordered" evidence="9">
    <location>
        <begin position="2837"/>
        <end position="2959"/>
    </location>
</feature>
<feature type="compositionally biased region" description="Basic and acidic residues" evidence="9">
    <location>
        <begin position="2142"/>
        <end position="2264"/>
    </location>
</feature>
<feature type="transmembrane region" description="Helical" evidence="10">
    <location>
        <begin position="376"/>
        <end position="399"/>
    </location>
</feature>
<feature type="compositionally biased region" description="Basic residues" evidence="9">
    <location>
        <begin position="2729"/>
        <end position="2742"/>
    </location>
</feature>
<keyword evidence="3" id="KW-0645">Protease</keyword>
<dbReference type="GO" id="GO:0005768">
    <property type="term" value="C:endosome"/>
    <property type="evidence" value="ECO:0007669"/>
    <property type="project" value="TreeGrafter"/>
</dbReference>
<comment type="similarity">
    <text evidence="2">Belongs to the peptidase M67C family.</text>
</comment>
<dbReference type="InterPro" id="IPR000555">
    <property type="entry name" value="JAMM/MPN+_dom"/>
</dbReference>
<dbReference type="PANTHER" id="PTHR12947:SF13">
    <property type="entry name" value="FI19924P1"/>
    <property type="match status" value="1"/>
</dbReference>
<dbReference type="GO" id="GO:0016020">
    <property type="term" value="C:membrane"/>
    <property type="evidence" value="ECO:0007669"/>
    <property type="project" value="TreeGrafter"/>
</dbReference>
<keyword evidence="10" id="KW-0812">Transmembrane</keyword>
<feature type="compositionally biased region" description="Basic and acidic residues" evidence="9">
    <location>
        <begin position="1255"/>
        <end position="1272"/>
    </location>
</feature>
<dbReference type="InterPro" id="IPR015063">
    <property type="entry name" value="USP8_dimer"/>
</dbReference>
<dbReference type="STRING" id="76193.A0A194RNL5"/>
<feature type="compositionally biased region" description="Basic and acidic residues" evidence="9">
    <location>
        <begin position="2319"/>
        <end position="2451"/>
    </location>
</feature>
<evidence type="ECO:0000256" key="6">
    <source>
        <dbReference type="ARBA" id="ARBA00022801"/>
    </source>
</evidence>
<feature type="compositionally biased region" description="Basic residues" evidence="9">
    <location>
        <begin position="1729"/>
        <end position="1739"/>
    </location>
</feature>
<feature type="compositionally biased region" description="Basic and acidic residues" evidence="9">
    <location>
        <begin position="1225"/>
        <end position="1248"/>
    </location>
</feature>
<evidence type="ECO:0000256" key="5">
    <source>
        <dbReference type="ARBA" id="ARBA00022786"/>
    </source>
</evidence>
<feature type="compositionally biased region" description="Basic and acidic residues" evidence="9">
    <location>
        <begin position="2701"/>
        <end position="2728"/>
    </location>
</feature>
<evidence type="ECO:0000313" key="13">
    <source>
        <dbReference type="Proteomes" id="UP000053240"/>
    </source>
</evidence>
<dbReference type="InParanoid" id="A0A194RNL5"/>
<feature type="region of interest" description="Disordered" evidence="9">
    <location>
        <begin position="1190"/>
        <end position="1339"/>
    </location>
</feature>
<feature type="compositionally biased region" description="Basic residues" evidence="9">
    <location>
        <begin position="457"/>
        <end position="470"/>
    </location>
</feature>
<feature type="compositionally biased region" description="Basic and acidic residues" evidence="9">
    <location>
        <begin position="1287"/>
        <end position="1306"/>
    </location>
</feature>
<dbReference type="PANTHER" id="PTHR12947">
    <property type="entry name" value="AMSH-LIKE PROTEASE"/>
    <property type="match status" value="1"/>
</dbReference>
<keyword evidence="5" id="KW-0833">Ubl conjugation pathway</keyword>
<feature type="region of interest" description="Disordered" evidence="9">
    <location>
        <begin position="1059"/>
        <end position="1125"/>
    </location>
</feature>
<proteinExistence type="inferred from homology"/>
<feature type="compositionally biased region" description="Basic and acidic residues" evidence="9">
    <location>
        <begin position="2896"/>
        <end position="2959"/>
    </location>
</feature>
<dbReference type="Pfam" id="PF01398">
    <property type="entry name" value="JAB"/>
    <property type="match status" value="1"/>
</dbReference>
<sequence>MDGDIGTVHGIRNVSYILENEKRTFKSIHFNRNKCKYREKRRSPVNEANENTDYITTTDRFSESPDIDRKANITSQEYTKCSRRKRRLRKTSVDFKPLKRMMSSCSFVGKSKIKGISISPGNVTLINKIESSDENVRSRGDNEVKVLYKRDFRRKENAKQIISPRRSRIQNIKTDNSQTSLFGFQRCIQRKRHLNYNLSVFYKLLQGDAKDHNVLRCKHYSFEDLELDKPKKKSSFVKSQNDAPAHYNLVNFTQHSSISNVYLLKPKYYKKLQCLRKNKSPFRSSNLDKRKSILKKDEDLNITDVQPLKTKNKEPNVDTEDNLTSKPLYKGITGVNICKPAARISNTCSQSKISTGRKSSKKSVELFDFLHVAMKYLLFIMTLIIWFPCILVLGLGWLISYPCRPHKESGSSKCTRTKRRKSIKKKKKKKKDKPPQKTKKEKKCNKFENKKKDKASIKKKTPAISNSKKRKGIAKKCPKTCSDCTQYTVTPTGFYVPESTTTVAMFPNEEIGSCIGKKRQKNVSFKQPCGRTSETYLKINKNQVCSGCRDKNEQSIDICGDTNQEEQDLDQKSDLNSQCQAIVIKSCKGKRNRRNVEVCVPKSLSKLIQSALRGTCSTTNQFANVRKLPKIKSCNSTAAACLAFKKKRKCLSRQSKYIMRNLKKNLEASRSSVTRCLPSPCPGGCASKQAAGGGDSKKRKKIKHSRKQRKSRKPKTVMKFLPPPPPKSCSVGSNISFLQPTPKTKSLPRLRRCNRMTCDRQPLKVVSVSKMYAPVRPEVRTISSNTMMLQTSSFFKSLKNKCSKKRENRISVKKFITGPCPKNRHVCSNTRLQKPKKKPRKSTTVVKFFPVPRQRLVHSSVNTRKLKLPSCKKVKSKSSSACLSSSNKVINFYPEPCSSTIACSTCEIILPIEPLQKQPKQQNKKKTAPPKDDCNAVGLMLEGRKSYDKRHSQEMLAKKPARVCKFFPAPRYSTRTLAVGACIKNEIKLPTKSSKSTSFPQKTLFRSLSVTTGTNTCSAAPTQIIKFIKTHKSLMHRGTVPQKLKGDIFSKTDFNLKKHAEKSKNLKKPVKRGTKPGTHPCIPRTKHGTTPGKKPGTKQGMNESHEGESLKKHSTGFSTRPVRTRSRKVMLQTAYPIIRFQPRSQAVTCTRGVNTRKTEWCFISGYRRFQQKRKIRKAANEQRKILICKKSAKSPGTSQSFWSSPRSLTGSPTPSSSRSALQAKQRAERAKQLAKEKAKGKSKAETLAKQKRKERAKEIAKQKAKQRAEAQAKQKAKRRALAATGAKNKERDKAQQAKQKAKERAKALAKQKAKNRAKALKVRDKKRKAKTKKKGKKAFKKNAGKVFKKLTPPADNVKCEDIMAKPNRPCKFIYDIWPSAYPAFLVLYKMYNKCARRREFSGRMSIDFKPLKSMLSSFSFVGKDKIKEITSYDSHNEVVVNEHEKHDLNLKHRVNNEVKVLYERDINDEENEQNISRRKSGIKSRRTKNSQISLFGFQRCIRRKRQLNYNLNVFYKFLQSDAKRNKCLCCKHYSFEDVNPEKPKKKLSFVKSQSDNPAVPNLLKVTERTTVSNIYLLKPKDAKKNDSLKKNEIPCSCLDLDKRVSILKKGDGFDNVNVQTLKTKSKEKNIATADHLKTRTFSGGPTAVNVCEPTRICKKWIKVEPNVSDSCKQSKSPDLFVLFCSAIKYFLFITIVIIWLPCILVLGLVWLITYPFRPHQDPKSETKKKTTKKPPQKPTKKTTAIKCAYCKNKKKCYALFRKNKSTSCITNKKKMKGTNCQKKCSRCTQYTTTTKLRLPESATTIAVLPCEGATSSYVGKKRHKSVTFKRSSRNRGTETFSNASKSKQTTCSGCWKKKINTQKSVIHSLDKNQAKQDTKQKPKSNYKCQEIVIKSCQGIKSQNQKVEVCAPKSLSKALQTALSGVCSDNNEFASISKLPKNKSCNNLDNRCVKCTKKRKFANRWCSTTTPTKHMAVSTTSVIQCVSSPGPGGCAYTQATNIQAAKGDKCEKNRTTVIKFFPPPRCKTNSIGSGINIRVCNTSKSTLAPFSSCCNRSICGKKSFKIISVNKLFPPLRPCLRTTSSNTIKPKTSLFSKSKERKEEDVVGPKEKMVKKVEKQKEKDAKKSGKEEGKNVKKHKKDEKKDVKKLDKEKDKNVKKREKEEKKKIKKPEKERKESIKKSKKEKEKSVKKSEKEEKKAKNPGKKSEKEQKKVNKSGKEKGKPVKKSEKEKKKVINPGKEKGNLGKKSAKEEKRVNIPGKEMQKNVKKYDKPFYVKKYFPAPTPIVRHMSTNTDVEMSTENQNTESPKSNTVVKYMPYKKEEKKDIKKRDKEKDKNVNKREKEEKKIIKKPEKEREKSVKKSEKEWKKVKSPDKEKEKSVKKRDKEEKKAKNPGKKSEKEQKKVNKPSKEKGKPVKKSEKEKKKVINPGKEKGNLGKKSAKEEKRVNISGKEMQKNVKKYDKPFYVKKYFPAPTPIVRHMSTNTDVEISTENQNTESPKSNTVVKYIPPPYKRSVTSGVNTSKPKSPSTGKFKSKSSSACFTAATKIIKYLPKPRSSSVGSITTEIKLPLKPLKKQKPKKKISPEKKKPVSKPPGLLLQDRKSFARRRSQEMIADKPVHIYKFFPSPIRCTRSISIGARLQDEVKIPHKSSKSTTFPQKPLFRSLTTTMATNTCSVGPTTIFKYIKSQKSFITRGTAPQKFKENKVSKSDTSTKKGVDKTSTKEKKPGKPKRKNKKKLPSRVRFFLRGKSIGKRSTGSNTKRTYTKSREVMLKPSGPLVRLLLPKKPLTTTRGDNPRKEKFCFMREVCGFPKKQICKYRKTSVIIPKRIVIYKRPDQIPESSRSSRSAPSSTTSSSRSKKQVKEGKKQAEKNKKQAKEEKKQAKEKKKQAKEKKKQATEKKKQATEKKKQATEKKKQAKDRARQRADSVKQRVKEKAKEKDKDRATAIAIKDKKARANEQAKQRAEKRAEAIAKQKAEFRAQDLKAQEEMKRLQRKNREKAPMSDIRSRQTGDLASLEPAVRVKQLAHYGTMVEVDANVPPRRYYRSGLEMVRMANVYLAEGSLENAYILYMKFMTLFLEKIRKHPEYNTVPTDVRSVNQVKLKEVMPKAEKLKQKLLEQYTKEHELYKENEKKRLIMEEARKKQELEDAKLAERLQADENSQDGSTTTPHLLHARLETQILQVKTLNIQYFTKIKTDSCSTNNEEEIFHYQDQHNLITLGWIHTHPTQTAFLSSVDLHTQCSYQLMMPEAIAIVCAPKYNEIGYFALTPDYGMQFIANCRQSGFHPHPNDPPLFYDVKHIHLDNNAAVEMIDLRR</sequence>
<feature type="compositionally biased region" description="Polar residues" evidence="9">
    <location>
        <begin position="1194"/>
        <end position="1222"/>
    </location>
</feature>
<feature type="region of interest" description="Disordered" evidence="9">
    <location>
        <begin position="2079"/>
        <end position="2264"/>
    </location>
</feature>
<dbReference type="Pfam" id="PF08969">
    <property type="entry name" value="USP8_dimer"/>
    <property type="match status" value="1"/>
</dbReference>
<dbReference type="InterPro" id="IPR044098">
    <property type="entry name" value="STAMBP/STALP-like_MPN"/>
</dbReference>
<dbReference type="PROSITE" id="PS50249">
    <property type="entry name" value="MPN"/>
    <property type="match status" value="1"/>
</dbReference>
<dbReference type="Gene3D" id="1.20.58.80">
    <property type="entry name" value="Phosphotransferase system, lactose/cellobiose-type IIA subunit"/>
    <property type="match status" value="1"/>
</dbReference>
<dbReference type="InterPro" id="IPR037518">
    <property type="entry name" value="MPN"/>
</dbReference>
<feature type="compositionally biased region" description="Basic and acidic residues" evidence="9">
    <location>
        <begin position="2096"/>
        <end position="2134"/>
    </location>
</feature>
<keyword evidence="13" id="KW-1185">Reference proteome</keyword>
<keyword evidence="10" id="KW-1133">Transmembrane helix</keyword>
<evidence type="ECO:0000259" key="11">
    <source>
        <dbReference type="PROSITE" id="PS50249"/>
    </source>
</evidence>
<accession>A0A194RNL5</accession>
<feature type="compositionally biased region" description="Basic residues" evidence="9">
    <location>
        <begin position="1307"/>
        <end position="1339"/>
    </location>
</feature>
<dbReference type="SUPFAM" id="SSF140856">
    <property type="entry name" value="USP8 N-terminal domain-like"/>
    <property type="match status" value="1"/>
</dbReference>
<feature type="transmembrane region" description="Helical" evidence="10">
    <location>
        <begin position="1689"/>
        <end position="1712"/>
    </location>
</feature>
<evidence type="ECO:0000256" key="9">
    <source>
        <dbReference type="SAM" id="MobiDB-lite"/>
    </source>
</evidence>
<dbReference type="Gene3D" id="3.40.140.10">
    <property type="entry name" value="Cytidine Deaminase, domain 2"/>
    <property type="match status" value="1"/>
</dbReference>
<feature type="region of interest" description="Disordered" evidence="9">
    <location>
        <begin position="684"/>
        <end position="723"/>
    </location>
</feature>
<feature type="compositionally biased region" description="Basic residues" evidence="9">
    <location>
        <begin position="2884"/>
        <end position="2895"/>
    </location>
</feature>
<feature type="domain" description="MPN" evidence="11">
    <location>
        <begin position="3146"/>
        <end position="3275"/>
    </location>
</feature>
<keyword evidence="4" id="KW-0479">Metal-binding</keyword>
<feature type="compositionally biased region" description="Polar residues" evidence="9">
    <location>
        <begin position="2488"/>
        <end position="2504"/>
    </location>
</feature>
<feature type="compositionally biased region" description="Basic residues" evidence="9">
    <location>
        <begin position="2573"/>
        <end position="2582"/>
    </location>
</feature>
<dbReference type="EMBL" id="KQ459984">
    <property type="protein sequence ID" value="KPJ19004.1"/>
    <property type="molecule type" value="Genomic_DNA"/>
</dbReference>
<feature type="compositionally biased region" description="Basic and acidic residues" evidence="9">
    <location>
        <begin position="444"/>
        <end position="456"/>
    </location>
</feature>
<evidence type="ECO:0000256" key="2">
    <source>
        <dbReference type="ARBA" id="ARBA00010981"/>
    </source>
</evidence>
<organism evidence="12 13">
    <name type="scientific">Papilio machaon</name>
    <name type="common">Old World swallowtail butterfly</name>
    <dbReference type="NCBI Taxonomy" id="76193"/>
    <lineage>
        <taxon>Eukaryota</taxon>
        <taxon>Metazoa</taxon>
        <taxon>Ecdysozoa</taxon>
        <taxon>Arthropoda</taxon>
        <taxon>Hexapoda</taxon>
        <taxon>Insecta</taxon>
        <taxon>Pterygota</taxon>
        <taxon>Neoptera</taxon>
        <taxon>Endopterygota</taxon>
        <taxon>Lepidoptera</taxon>
        <taxon>Glossata</taxon>
        <taxon>Ditrysia</taxon>
        <taxon>Papilionoidea</taxon>
        <taxon>Papilionidae</taxon>
        <taxon>Papilioninae</taxon>
        <taxon>Papilio</taxon>
    </lineage>
</organism>
<evidence type="ECO:0000256" key="4">
    <source>
        <dbReference type="ARBA" id="ARBA00022723"/>
    </source>
</evidence>
<feature type="region of interest" description="Disordered" evidence="9">
    <location>
        <begin position="2700"/>
        <end position="2742"/>
    </location>
</feature>
<dbReference type="GO" id="GO:0070536">
    <property type="term" value="P:protein K63-linked deubiquitination"/>
    <property type="evidence" value="ECO:0007669"/>
    <property type="project" value="InterPro"/>
</dbReference>
<feature type="region of interest" description="Disordered" evidence="9">
    <location>
        <begin position="2488"/>
        <end position="2536"/>
    </location>
</feature>
<feature type="region of interest" description="Disordered" evidence="9">
    <location>
        <begin position="406"/>
        <end position="470"/>
    </location>
</feature>
<keyword evidence="8" id="KW-0482">Metalloprotease</keyword>
<dbReference type="GO" id="GO:0046872">
    <property type="term" value="F:metal ion binding"/>
    <property type="evidence" value="ECO:0007669"/>
    <property type="project" value="UniProtKB-KW"/>
</dbReference>
<evidence type="ECO:0000256" key="10">
    <source>
        <dbReference type="SAM" id="Phobius"/>
    </source>
</evidence>
<feature type="compositionally biased region" description="Polar residues" evidence="9">
    <location>
        <begin position="2515"/>
        <end position="2536"/>
    </location>
</feature>
<feature type="compositionally biased region" description="Basic residues" evidence="9">
    <location>
        <begin position="697"/>
        <end position="716"/>
    </location>
</feature>
<reference evidence="12 13" key="1">
    <citation type="journal article" date="2015" name="Nat. Commun.">
        <title>Outbred genome sequencing and CRISPR/Cas9 gene editing in butterflies.</title>
        <authorList>
            <person name="Li X."/>
            <person name="Fan D."/>
            <person name="Zhang W."/>
            <person name="Liu G."/>
            <person name="Zhang L."/>
            <person name="Zhao L."/>
            <person name="Fang X."/>
            <person name="Chen L."/>
            <person name="Dong Y."/>
            <person name="Chen Y."/>
            <person name="Ding Y."/>
            <person name="Zhao R."/>
            <person name="Feng M."/>
            <person name="Zhu Y."/>
            <person name="Feng Y."/>
            <person name="Jiang X."/>
            <person name="Zhu D."/>
            <person name="Xiang H."/>
            <person name="Feng X."/>
            <person name="Li S."/>
            <person name="Wang J."/>
            <person name="Zhang G."/>
            <person name="Kronforst M.R."/>
            <person name="Wang W."/>
        </authorList>
    </citation>
    <scope>NUCLEOTIDE SEQUENCE [LARGE SCALE GENOMIC DNA]</scope>
    <source>
        <strain evidence="12">Ya'a_city_454_Pm</strain>
        <tissue evidence="12">Whole body</tissue>
    </source>
</reference>
<feature type="compositionally biased region" description="Basic residues" evidence="9">
    <location>
        <begin position="415"/>
        <end position="443"/>
    </location>
</feature>
<evidence type="ECO:0000256" key="1">
    <source>
        <dbReference type="ARBA" id="ARBA00001947"/>
    </source>
</evidence>
<evidence type="ECO:0000256" key="3">
    <source>
        <dbReference type="ARBA" id="ARBA00022670"/>
    </source>
</evidence>
<evidence type="ECO:0000313" key="12">
    <source>
        <dbReference type="EMBL" id="KPJ19004.1"/>
    </source>
</evidence>
<feature type="compositionally biased region" description="Basic residues" evidence="9">
    <location>
        <begin position="1065"/>
        <end position="1074"/>
    </location>
</feature>
<dbReference type="Proteomes" id="UP000053240">
    <property type="component" value="Unassembled WGS sequence"/>
</dbReference>
<dbReference type="CDD" id="cd08066">
    <property type="entry name" value="MPN_AMSH_like"/>
    <property type="match status" value="1"/>
</dbReference>
<name>A0A194RNL5_PAPMA</name>
<dbReference type="SUPFAM" id="SSF102712">
    <property type="entry name" value="JAB1/MPN domain"/>
    <property type="match status" value="1"/>
</dbReference>
<protein>
    <submittedName>
        <fullName evidence="12">STAM-binding protein-like A</fullName>
    </submittedName>
</protein>
<dbReference type="GO" id="GO:0061578">
    <property type="term" value="F:K63-linked deubiquitinase activity"/>
    <property type="evidence" value="ECO:0007669"/>
    <property type="project" value="InterPro"/>
</dbReference>
<keyword evidence="10" id="KW-0472">Membrane</keyword>
<evidence type="ECO:0000256" key="7">
    <source>
        <dbReference type="ARBA" id="ARBA00022833"/>
    </source>
</evidence>
<feature type="region of interest" description="Disordered" evidence="9">
    <location>
        <begin position="1720"/>
        <end position="1739"/>
    </location>
</feature>
<feature type="transmembrane region" description="Helical" evidence="10">
    <location>
        <begin position="1372"/>
        <end position="1391"/>
    </location>
</feature>
<feature type="compositionally biased region" description="Basic and acidic residues" evidence="9">
    <location>
        <begin position="2862"/>
        <end position="2883"/>
    </location>
</feature>
<keyword evidence="7" id="KW-0862">Zinc</keyword>
<feature type="region of interest" description="Disordered" evidence="9">
    <location>
        <begin position="2571"/>
        <end position="2602"/>
    </location>
</feature>
<evidence type="ECO:0000256" key="8">
    <source>
        <dbReference type="ARBA" id="ARBA00023049"/>
    </source>
</evidence>